<dbReference type="AlphaFoldDB" id="A0A921UMZ4"/>
<reference evidence="1" key="1">
    <citation type="journal article" date="2019" name="BMC Genomics">
        <title>A new reference genome for Sorghum bicolor reveals high levels of sequence similarity between sweet and grain genotypes: implications for the genetics of sugar metabolism.</title>
        <authorList>
            <person name="Cooper E.A."/>
            <person name="Brenton Z.W."/>
            <person name="Flinn B.S."/>
            <person name="Jenkins J."/>
            <person name="Shu S."/>
            <person name="Flowers D."/>
            <person name="Luo F."/>
            <person name="Wang Y."/>
            <person name="Xia P."/>
            <person name="Barry K."/>
            <person name="Daum C."/>
            <person name="Lipzen A."/>
            <person name="Yoshinaga Y."/>
            <person name="Schmutz J."/>
            <person name="Saski C."/>
            <person name="Vermerris W."/>
            <person name="Kresovich S."/>
        </authorList>
    </citation>
    <scope>NUCLEOTIDE SEQUENCE</scope>
</reference>
<reference evidence="1" key="2">
    <citation type="submission" date="2020-10" db="EMBL/GenBank/DDBJ databases">
        <authorList>
            <person name="Cooper E.A."/>
            <person name="Brenton Z.W."/>
            <person name="Flinn B.S."/>
            <person name="Jenkins J."/>
            <person name="Shu S."/>
            <person name="Flowers D."/>
            <person name="Luo F."/>
            <person name="Wang Y."/>
            <person name="Xia P."/>
            <person name="Barry K."/>
            <person name="Daum C."/>
            <person name="Lipzen A."/>
            <person name="Yoshinaga Y."/>
            <person name="Schmutz J."/>
            <person name="Saski C."/>
            <person name="Vermerris W."/>
            <person name="Kresovich S."/>
        </authorList>
    </citation>
    <scope>NUCLEOTIDE SEQUENCE</scope>
</reference>
<dbReference type="EMBL" id="CM027683">
    <property type="protein sequence ID" value="KAG0535346.1"/>
    <property type="molecule type" value="Genomic_DNA"/>
</dbReference>
<dbReference type="Proteomes" id="UP000807115">
    <property type="component" value="Chromosome 4"/>
</dbReference>
<organism evidence="1 2">
    <name type="scientific">Sorghum bicolor</name>
    <name type="common">Sorghum</name>
    <name type="synonym">Sorghum vulgare</name>
    <dbReference type="NCBI Taxonomy" id="4558"/>
    <lineage>
        <taxon>Eukaryota</taxon>
        <taxon>Viridiplantae</taxon>
        <taxon>Streptophyta</taxon>
        <taxon>Embryophyta</taxon>
        <taxon>Tracheophyta</taxon>
        <taxon>Spermatophyta</taxon>
        <taxon>Magnoliopsida</taxon>
        <taxon>Liliopsida</taxon>
        <taxon>Poales</taxon>
        <taxon>Poaceae</taxon>
        <taxon>PACMAD clade</taxon>
        <taxon>Panicoideae</taxon>
        <taxon>Andropogonodae</taxon>
        <taxon>Andropogoneae</taxon>
        <taxon>Sorghinae</taxon>
        <taxon>Sorghum</taxon>
    </lineage>
</organism>
<comment type="caution">
    <text evidence="1">The sequence shown here is derived from an EMBL/GenBank/DDBJ whole genome shotgun (WGS) entry which is preliminary data.</text>
</comment>
<gene>
    <name evidence="1" type="ORF">BDA96_04G358600</name>
</gene>
<evidence type="ECO:0000313" key="2">
    <source>
        <dbReference type="Proteomes" id="UP000807115"/>
    </source>
</evidence>
<sequence>MILPDLMCVCWSSADDRPAPRIGSTCAPDMALLAVFHSFLELHAGSAVCIRSNIPRGSSIKLWEIAERDQLIERSAPTTGIRGDDVVINRRRRSI</sequence>
<name>A0A921UMZ4_SORBI</name>
<protein>
    <submittedName>
        <fullName evidence="1">Uncharacterized protein</fullName>
    </submittedName>
</protein>
<proteinExistence type="predicted"/>
<accession>A0A921UMZ4</accession>
<evidence type="ECO:0000313" key="1">
    <source>
        <dbReference type="EMBL" id="KAG0535346.1"/>
    </source>
</evidence>